<gene>
    <name evidence="2" type="ordered locus">YpsIP31758_A0006</name>
</gene>
<feature type="transmembrane region" description="Helical" evidence="1">
    <location>
        <begin position="35"/>
        <end position="55"/>
    </location>
</feature>
<protein>
    <submittedName>
        <fullName evidence="2">Uncharacterized protein</fullName>
    </submittedName>
</protein>
<keyword evidence="1" id="KW-0812">Transmembrane</keyword>
<dbReference type="Proteomes" id="UP000002412">
    <property type="component" value="Plasmid p_59kb"/>
</dbReference>
<geneLocation type="plasmid" evidence="3">
    <name>plasmid_59kb</name>
</geneLocation>
<dbReference type="AlphaFoldDB" id="A0A0U1QTA7"/>
<organism evidence="2 3">
    <name type="scientific">Yersinia pseudotuberculosis serotype O:1b (strain IP 31758)</name>
    <dbReference type="NCBI Taxonomy" id="349747"/>
    <lineage>
        <taxon>Bacteria</taxon>
        <taxon>Pseudomonadati</taxon>
        <taxon>Pseudomonadota</taxon>
        <taxon>Gammaproteobacteria</taxon>
        <taxon>Enterobacterales</taxon>
        <taxon>Yersiniaceae</taxon>
        <taxon>Yersinia</taxon>
    </lineage>
</organism>
<proteinExistence type="predicted"/>
<accession>A0A0U1QTA7</accession>
<evidence type="ECO:0000313" key="3">
    <source>
        <dbReference type="Proteomes" id="UP000002412"/>
    </source>
</evidence>
<dbReference type="KEGG" id="ypi:YpsIP31758_A0006"/>
<dbReference type="EMBL" id="CP000718">
    <property type="protein sequence ID" value="ABS45616.1"/>
    <property type="molecule type" value="Genomic_DNA"/>
</dbReference>
<evidence type="ECO:0000313" key="2">
    <source>
        <dbReference type="EMBL" id="ABS45616.1"/>
    </source>
</evidence>
<reference evidence="2 3" key="1">
    <citation type="journal article" date="2007" name="PLoS Genet.">
        <title>The complete genome sequence of Yersinia pseudotuberculosis IP31758, the causative agent of Far East scarlet-like fever.</title>
        <authorList>
            <person name="Eppinger M."/>
            <person name="Rosovitz M.J."/>
            <person name="Fricke W.F."/>
            <person name="Rasko D.A."/>
            <person name="Kokorina G."/>
            <person name="Fayolle C."/>
            <person name="Lindler L.E."/>
            <person name="Carniel E."/>
            <person name="Ravel J."/>
        </authorList>
    </citation>
    <scope>NUCLEOTIDE SEQUENCE [LARGE SCALE GENOMIC DNA]</scope>
    <source>
        <strain evidence="2 3">IP 31758</strain>
        <plasmid evidence="3">Plasmid plasmid_59kb</plasmid>
    </source>
</reference>
<name>A0A0U1QTA7_YERP3</name>
<dbReference type="HOGENOM" id="CLU_1643064_0_0_6"/>
<dbReference type="RefSeq" id="WP_011988460.1">
    <property type="nucleotide sequence ID" value="NC_009704.1"/>
</dbReference>
<keyword evidence="1" id="KW-1133">Transmembrane helix</keyword>
<keyword evidence="1" id="KW-0472">Membrane</keyword>
<feature type="transmembrane region" description="Helical" evidence="1">
    <location>
        <begin position="61"/>
        <end position="78"/>
    </location>
</feature>
<keyword evidence="2" id="KW-0614">Plasmid</keyword>
<evidence type="ECO:0000256" key="1">
    <source>
        <dbReference type="SAM" id="Phobius"/>
    </source>
</evidence>
<sequence length="161" mass="18061">MSINNKDIELLKLILINRDKDIVKMKINIRNHEKIRGNIKISLAAFIIIFIGGFIVEFKGFTLFILIALGASIPIHLYQLKKHTTSPEALNISSLNDEMIANISKSGSKELKDELHKLVVAHGYITYSGISGILNENNKEENKQRLSELINNVGSQVILKP</sequence>